<accession>A0A7J7BXJ7</accession>
<comment type="caution">
    <text evidence="1">The sequence shown here is derived from an EMBL/GenBank/DDBJ whole genome shotgun (WGS) entry which is preliminary data.</text>
</comment>
<keyword evidence="2" id="KW-1185">Reference proteome</keyword>
<dbReference type="PANTHER" id="PTHR33919:SF9">
    <property type="entry name" value="RIBOSOME BIOGENESIS NEP1-LIKE PROTEIN"/>
    <property type="match status" value="1"/>
</dbReference>
<dbReference type="InParanoid" id="A0A7J7BXJ7"/>
<organism evidence="1 2">
    <name type="scientific">Tripterygium wilfordii</name>
    <name type="common">Thunder God vine</name>
    <dbReference type="NCBI Taxonomy" id="458696"/>
    <lineage>
        <taxon>Eukaryota</taxon>
        <taxon>Viridiplantae</taxon>
        <taxon>Streptophyta</taxon>
        <taxon>Embryophyta</taxon>
        <taxon>Tracheophyta</taxon>
        <taxon>Spermatophyta</taxon>
        <taxon>Magnoliopsida</taxon>
        <taxon>eudicotyledons</taxon>
        <taxon>Gunneridae</taxon>
        <taxon>Pentapetalae</taxon>
        <taxon>rosids</taxon>
        <taxon>fabids</taxon>
        <taxon>Celastrales</taxon>
        <taxon>Celastraceae</taxon>
        <taxon>Tripterygium</taxon>
    </lineage>
</organism>
<evidence type="ECO:0000313" key="2">
    <source>
        <dbReference type="Proteomes" id="UP000593562"/>
    </source>
</evidence>
<name>A0A7J7BXJ7_TRIWF</name>
<evidence type="ECO:0000313" key="1">
    <source>
        <dbReference type="EMBL" id="KAF5726619.1"/>
    </source>
</evidence>
<dbReference type="EMBL" id="JAAARO010000022">
    <property type="protein sequence ID" value="KAF5726619.1"/>
    <property type="molecule type" value="Genomic_DNA"/>
</dbReference>
<protein>
    <submittedName>
        <fullName evidence="1">Putative Ribosome biogenesis protein NEP1-like</fullName>
    </submittedName>
</protein>
<proteinExistence type="predicted"/>
<dbReference type="Proteomes" id="UP000593562">
    <property type="component" value="Unassembled WGS sequence"/>
</dbReference>
<sequence length="104" mass="11572">MLVVALSNGGHTAKQQLVHSPSVYVSKKRRESFPEVADHDRSLAKADKFVNKTFLRKVGHIQERNPVFPNTFGTSRPDPFARNQCMNSIGGIHNVARTNATTEI</sequence>
<reference evidence="1 2" key="1">
    <citation type="journal article" date="2020" name="Nat. Commun.">
        <title>Genome of Tripterygium wilfordii and identification of cytochrome P450 involved in triptolide biosynthesis.</title>
        <authorList>
            <person name="Tu L."/>
            <person name="Su P."/>
            <person name="Zhang Z."/>
            <person name="Gao L."/>
            <person name="Wang J."/>
            <person name="Hu T."/>
            <person name="Zhou J."/>
            <person name="Zhang Y."/>
            <person name="Zhao Y."/>
            <person name="Liu Y."/>
            <person name="Song Y."/>
            <person name="Tong Y."/>
            <person name="Lu Y."/>
            <person name="Yang J."/>
            <person name="Xu C."/>
            <person name="Jia M."/>
            <person name="Peters R.J."/>
            <person name="Huang L."/>
            <person name="Gao W."/>
        </authorList>
    </citation>
    <scope>NUCLEOTIDE SEQUENCE [LARGE SCALE GENOMIC DNA]</scope>
    <source>
        <strain evidence="2">cv. XIE 37</strain>
        <tissue evidence="1">Leaf</tissue>
    </source>
</reference>
<dbReference type="AlphaFoldDB" id="A0A7J7BXJ7"/>
<gene>
    <name evidence="1" type="ORF">HS088_TW22G00299</name>
</gene>
<dbReference type="PANTHER" id="PTHR33919">
    <property type="entry name" value="OS09G0127700 PROTEIN"/>
    <property type="match status" value="1"/>
</dbReference>